<dbReference type="Proteomes" id="UP000026962">
    <property type="component" value="Chromosome 10"/>
</dbReference>
<dbReference type="Gramene" id="OPUNC10G17460.6">
    <property type="protein sequence ID" value="OPUNC10G17460.6"/>
    <property type="gene ID" value="OPUNC10G17460"/>
</dbReference>
<proteinExistence type="predicted"/>
<dbReference type="AlphaFoldDB" id="A0A0E0MAY9"/>
<reference evidence="2" key="2">
    <citation type="submission" date="2018-05" db="EMBL/GenBank/DDBJ databases">
        <title>OpunRS2 (Oryza punctata Reference Sequence Version 2).</title>
        <authorList>
            <person name="Zhang J."/>
            <person name="Kudrna D."/>
            <person name="Lee S."/>
            <person name="Talag J."/>
            <person name="Welchert J."/>
            <person name="Wing R.A."/>
        </authorList>
    </citation>
    <scope>NUCLEOTIDE SEQUENCE [LARGE SCALE GENOMIC DNA]</scope>
</reference>
<dbReference type="Gramene" id="OPUNC10G17460.8">
    <property type="protein sequence ID" value="OPUNC10G17460.8"/>
    <property type="gene ID" value="OPUNC10G17460"/>
</dbReference>
<feature type="region of interest" description="Disordered" evidence="1">
    <location>
        <begin position="89"/>
        <end position="112"/>
    </location>
</feature>
<dbReference type="EnsemblPlants" id="OPUNC10G17460.10">
    <property type="protein sequence ID" value="OPUNC10G17460.10"/>
    <property type="gene ID" value="OPUNC10G17460"/>
</dbReference>
<evidence type="ECO:0000313" key="2">
    <source>
        <dbReference type="EnsemblPlants" id="OPUNC10G17460.6"/>
    </source>
</evidence>
<dbReference type="HOGENOM" id="CLU_1941502_0_0_1"/>
<organism evidence="2">
    <name type="scientific">Oryza punctata</name>
    <name type="common">Red rice</name>
    <dbReference type="NCBI Taxonomy" id="4537"/>
    <lineage>
        <taxon>Eukaryota</taxon>
        <taxon>Viridiplantae</taxon>
        <taxon>Streptophyta</taxon>
        <taxon>Embryophyta</taxon>
        <taxon>Tracheophyta</taxon>
        <taxon>Spermatophyta</taxon>
        <taxon>Magnoliopsida</taxon>
        <taxon>Liliopsida</taxon>
        <taxon>Poales</taxon>
        <taxon>Poaceae</taxon>
        <taxon>BOP clade</taxon>
        <taxon>Oryzoideae</taxon>
        <taxon>Oryzeae</taxon>
        <taxon>Oryzinae</taxon>
        <taxon>Oryza</taxon>
    </lineage>
</organism>
<reference evidence="2" key="1">
    <citation type="submission" date="2015-04" db="UniProtKB">
        <authorList>
            <consortium name="EnsemblPlants"/>
        </authorList>
    </citation>
    <scope>IDENTIFICATION</scope>
</reference>
<dbReference type="Gramene" id="OPUNC10G17460.10">
    <property type="protein sequence ID" value="OPUNC10G17460.10"/>
    <property type="gene ID" value="OPUNC10G17460"/>
</dbReference>
<sequence length="130" mass="14614">MKRFPFFFLYAATHALLGSSRRRLLDSPIPMLLEPSEPSAPAAAMVLASDEFGWSFSFIILEEEEEVKTRHATVGARLDAQKAGQCCRRRGRGAHPPLLPRHQGRCSSPRTAKPPLEAWSKWMLITRLLS</sequence>
<evidence type="ECO:0000256" key="1">
    <source>
        <dbReference type="SAM" id="MobiDB-lite"/>
    </source>
</evidence>
<protein>
    <submittedName>
        <fullName evidence="2">Uncharacterized protein</fullName>
    </submittedName>
</protein>
<dbReference type="EnsemblPlants" id="OPUNC10G17460.6">
    <property type="protein sequence ID" value="OPUNC10G17460.6"/>
    <property type="gene ID" value="OPUNC10G17460"/>
</dbReference>
<keyword evidence="3" id="KW-1185">Reference proteome</keyword>
<accession>A0A0E0MAY9</accession>
<name>A0A0E0MAY9_ORYPU</name>
<dbReference type="EnsemblPlants" id="OPUNC10G17460.8">
    <property type="protein sequence ID" value="OPUNC10G17460.8"/>
    <property type="gene ID" value="OPUNC10G17460"/>
</dbReference>
<evidence type="ECO:0000313" key="3">
    <source>
        <dbReference type="Proteomes" id="UP000026962"/>
    </source>
</evidence>